<evidence type="ECO:0000256" key="2">
    <source>
        <dbReference type="ARBA" id="ARBA00006751"/>
    </source>
</evidence>
<dbReference type="GO" id="GO:0009116">
    <property type="term" value="P:nucleoside metabolic process"/>
    <property type="evidence" value="ECO:0007669"/>
    <property type="project" value="InterPro"/>
</dbReference>
<dbReference type="InterPro" id="IPR011268">
    <property type="entry name" value="Purine_phosphorylase"/>
</dbReference>
<dbReference type="EMBL" id="VBOU01000001">
    <property type="protein sequence ID" value="TMQ56398.1"/>
    <property type="molecule type" value="Genomic_DNA"/>
</dbReference>
<dbReference type="Gene3D" id="3.40.50.1580">
    <property type="entry name" value="Nucleoside phosphorylase domain"/>
    <property type="match status" value="1"/>
</dbReference>
<dbReference type="GO" id="GO:0004731">
    <property type="term" value="F:purine-nucleoside phosphorylase activity"/>
    <property type="evidence" value="ECO:0007669"/>
    <property type="project" value="UniProtKB-EC"/>
</dbReference>
<keyword evidence="4 9" id="KW-0328">Glycosyltransferase</keyword>
<sequence>MGRDRALGRRRDLLGALRAERGRDRRLHALGGARLLPGIRVERELRHRGGRGGRGRHGIRPGRGRDLARLSRRSYGRKLLLEPRARVRPGALFPRGPAQAHDRDASTRADRRHDLRGHVRRGLAREPRADRRPFGARDRRVHHAEDALRPEAPRLFRNARACAPRAGTGCVGSPVGSGARRALGRPRGGDPSPRASGLCSVRAGVRRARVRGRRTLGVFAGYLDVRGTRHPPHASSLRPGRHGGRDRPRGRAVRAGTLLPGPFLAPRAPRFGVTEVAPRPGRSVTPAKTASSRSHRPAPFHPDEALQVVRRRTTLVPKVALVLGSGVGVLAEGVACEATLPTEEIPGLPRSTVPGHSGRLLFGRWAGRSVVVAQGRAHLYEGYSAEEVTRVVRLFAALGARSLVLTNAAGGISSRMTPGTLMLVEDQLNLQWQAPGRPGQGSPGDPRAAQGMGPSGPTNPRGLASRPVYSPDLLAKATRAAVNAGVHVERGILGVTLGPSYETPAEVAMLERMGADAVCMSTAAEVAAANEIGLPVACISCVTNWAAGKNPAYTARLKHDDVTTGVAAVAPALRSVIERLILALA</sequence>
<feature type="region of interest" description="Disordered" evidence="7">
    <location>
        <begin position="90"/>
        <end position="145"/>
    </location>
</feature>
<feature type="region of interest" description="Disordered" evidence="7">
    <location>
        <begin position="171"/>
        <end position="198"/>
    </location>
</feature>
<evidence type="ECO:0000256" key="5">
    <source>
        <dbReference type="ARBA" id="ARBA00022679"/>
    </source>
</evidence>
<protein>
    <recommendedName>
        <fullName evidence="3">purine-nucleoside phosphorylase</fullName>
        <ecNumber evidence="3">2.4.2.1</ecNumber>
    </recommendedName>
    <alternativeName>
        <fullName evidence="6">Inosine-guanosine phosphorylase</fullName>
    </alternativeName>
</protein>
<dbReference type="CDD" id="cd09009">
    <property type="entry name" value="PNP-EcPNPII_like"/>
    <property type="match status" value="1"/>
</dbReference>
<dbReference type="PANTHER" id="PTHR11904">
    <property type="entry name" value="METHYLTHIOADENOSINE/PURINE NUCLEOSIDE PHOSPHORYLASE"/>
    <property type="match status" value="1"/>
</dbReference>
<dbReference type="InterPro" id="IPR000845">
    <property type="entry name" value="Nucleoside_phosphorylase_d"/>
</dbReference>
<dbReference type="GO" id="GO:0005737">
    <property type="term" value="C:cytoplasm"/>
    <property type="evidence" value="ECO:0007669"/>
    <property type="project" value="TreeGrafter"/>
</dbReference>
<feature type="compositionally biased region" description="Basic residues" evidence="7">
    <location>
        <begin position="48"/>
        <end position="62"/>
    </location>
</feature>
<dbReference type="SUPFAM" id="SSF53167">
    <property type="entry name" value="Purine and uridine phosphorylases"/>
    <property type="match status" value="1"/>
</dbReference>
<organism evidence="9 10">
    <name type="scientific">Eiseniibacteriota bacterium</name>
    <dbReference type="NCBI Taxonomy" id="2212470"/>
    <lineage>
        <taxon>Bacteria</taxon>
        <taxon>Candidatus Eiseniibacteriota</taxon>
    </lineage>
</organism>
<dbReference type="Proteomes" id="UP000319829">
    <property type="component" value="Unassembled WGS sequence"/>
</dbReference>
<accession>A0A538SYC6</accession>
<evidence type="ECO:0000256" key="3">
    <source>
        <dbReference type="ARBA" id="ARBA00011886"/>
    </source>
</evidence>
<evidence type="ECO:0000259" key="8">
    <source>
        <dbReference type="Pfam" id="PF01048"/>
    </source>
</evidence>
<name>A0A538SYC6_UNCEI</name>
<dbReference type="NCBIfam" id="NF006054">
    <property type="entry name" value="PRK08202.1"/>
    <property type="match status" value="1"/>
</dbReference>
<evidence type="ECO:0000313" key="10">
    <source>
        <dbReference type="Proteomes" id="UP000319829"/>
    </source>
</evidence>
<evidence type="ECO:0000256" key="6">
    <source>
        <dbReference type="ARBA" id="ARBA00031036"/>
    </source>
</evidence>
<dbReference type="UniPathway" id="UPA00606"/>
<dbReference type="Pfam" id="PF01048">
    <property type="entry name" value="PNP_UDP_1"/>
    <property type="match status" value="1"/>
</dbReference>
<dbReference type="PANTHER" id="PTHR11904:SF9">
    <property type="entry name" value="PURINE NUCLEOSIDE PHOSPHORYLASE-RELATED"/>
    <property type="match status" value="1"/>
</dbReference>
<gene>
    <name evidence="9" type="ORF">E6K74_00215</name>
</gene>
<feature type="region of interest" description="Disordered" evidence="7">
    <location>
        <begin position="433"/>
        <end position="467"/>
    </location>
</feature>
<reference evidence="9 10" key="1">
    <citation type="journal article" date="2019" name="Nat. Microbiol.">
        <title>Mediterranean grassland soil C-N compound turnover is dependent on rainfall and depth, and is mediated by genomically divergent microorganisms.</title>
        <authorList>
            <person name="Diamond S."/>
            <person name="Andeer P.F."/>
            <person name="Li Z."/>
            <person name="Crits-Christoph A."/>
            <person name="Burstein D."/>
            <person name="Anantharaman K."/>
            <person name="Lane K.R."/>
            <person name="Thomas B.C."/>
            <person name="Pan C."/>
            <person name="Northen T.R."/>
            <person name="Banfield J.F."/>
        </authorList>
    </citation>
    <scope>NUCLEOTIDE SEQUENCE [LARGE SCALE GENOMIC DNA]</scope>
    <source>
        <strain evidence="9">WS_4</strain>
    </source>
</reference>
<evidence type="ECO:0000256" key="4">
    <source>
        <dbReference type="ARBA" id="ARBA00022676"/>
    </source>
</evidence>
<evidence type="ECO:0000256" key="1">
    <source>
        <dbReference type="ARBA" id="ARBA00005058"/>
    </source>
</evidence>
<comment type="similarity">
    <text evidence="2">Belongs to the PNP/MTAP phosphorylase family.</text>
</comment>
<comment type="pathway">
    <text evidence="1">Purine metabolism; purine nucleoside salvage.</text>
</comment>
<keyword evidence="5 9" id="KW-0808">Transferase</keyword>
<feature type="region of interest" description="Disordered" evidence="7">
    <location>
        <begin position="274"/>
        <end position="304"/>
    </location>
</feature>
<feature type="compositionally biased region" description="Basic and acidic residues" evidence="7">
    <location>
        <begin position="100"/>
        <end position="145"/>
    </location>
</feature>
<feature type="domain" description="Nucleoside phosphorylase" evidence="8">
    <location>
        <begin position="318"/>
        <end position="580"/>
    </location>
</feature>
<evidence type="ECO:0000256" key="7">
    <source>
        <dbReference type="SAM" id="MobiDB-lite"/>
    </source>
</evidence>
<feature type="region of interest" description="Disordered" evidence="7">
    <location>
        <begin position="46"/>
        <end position="65"/>
    </location>
</feature>
<evidence type="ECO:0000313" key="9">
    <source>
        <dbReference type="EMBL" id="TMQ56398.1"/>
    </source>
</evidence>
<comment type="caution">
    <text evidence="9">The sequence shown here is derived from an EMBL/GenBank/DDBJ whole genome shotgun (WGS) entry which is preliminary data.</text>
</comment>
<dbReference type="EC" id="2.4.2.1" evidence="3"/>
<proteinExistence type="inferred from homology"/>
<dbReference type="InterPro" id="IPR035994">
    <property type="entry name" value="Nucleoside_phosphorylase_sf"/>
</dbReference>
<dbReference type="AlphaFoldDB" id="A0A538SYC6"/>
<dbReference type="NCBIfam" id="TIGR01697">
    <property type="entry name" value="PNPH-PUNA-XAPA"/>
    <property type="match status" value="1"/>
</dbReference>
<feature type="region of interest" description="Disordered" evidence="7">
    <location>
        <begin position="229"/>
        <end position="250"/>
    </location>
</feature>